<keyword evidence="3" id="KW-1185">Reference proteome</keyword>
<keyword evidence="1" id="KW-1133">Transmembrane helix</keyword>
<dbReference type="Proteomes" id="UP000023152">
    <property type="component" value="Unassembled WGS sequence"/>
</dbReference>
<comment type="caution">
    <text evidence="2">The sequence shown here is derived from an EMBL/GenBank/DDBJ whole genome shotgun (WGS) entry which is preliminary data.</text>
</comment>
<keyword evidence="1" id="KW-0812">Transmembrane</keyword>
<feature type="transmembrane region" description="Helical" evidence="1">
    <location>
        <begin position="26"/>
        <end position="45"/>
    </location>
</feature>
<name>X6MEV1_RETFI</name>
<gene>
    <name evidence="2" type="ORF">RFI_25791</name>
</gene>
<dbReference type="AlphaFoldDB" id="X6MEV1"/>
<reference evidence="2 3" key="1">
    <citation type="journal article" date="2013" name="Curr. Biol.">
        <title>The Genome of the Foraminiferan Reticulomyxa filosa.</title>
        <authorList>
            <person name="Glockner G."/>
            <person name="Hulsmann N."/>
            <person name="Schleicher M."/>
            <person name="Noegel A.A."/>
            <person name="Eichinger L."/>
            <person name="Gallinger C."/>
            <person name="Pawlowski J."/>
            <person name="Sierra R."/>
            <person name="Euteneuer U."/>
            <person name="Pillet L."/>
            <person name="Moustafa A."/>
            <person name="Platzer M."/>
            <person name="Groth M."/>
            <person name="Szafranski K."/>
            <person name="Schliwa M."/>
        </authorList>
    </citation>
    <scope>NUCLEOTIDE SEQUENCE [LARGE SCALE GENOMIC DNA]</scope>
</reference>
<dbReference type="EMBL" id="ASPP01022308">
    <property type="protein sequence ID" value="ETO11585.1"/>
    <property type="molecule type" value="Genomic_DNA"/>
</dbReference>
<sequence>MQQWSANILYDTVLVNLRYKIIRTDVFYSGYTISMTCLALIIEYYHDNVMFGSRQLFQLIVPLQANDEIEKKKRRKKAETDMKDRKRANVFVQKAGEQFGSV</sequence>
<evidence type="ECO:0000313" key="2">
    <source>
        <dbReference type="EMBL" id="ETO11585.1"/>
    </source>
</evidence>
<protein>
    <submittedName>
        <fullName evidence="2">Uncharacterized protein</fullName>
    </submittedName>
</protein>
<proteinExistence type="predicted"/>
<evidence type="ECO:0000313" key="3">
    <source>
        <dbReference type="Proteomes" id="UP000023152"/>
    </source>
</evidence>
<accession>X6MEV1</accession>
<dbReference type="OrthoDB" id="422827at2759"/>
<evidence type="ECO:0000256" key="1">
    <source>
        <dbReference type="SAM" id="Phobius"/>
    </source>
</evidence>
<keyword evidence="1" id="KW-0472">Membrane</keyword>
<organism evidence="2 3">
    <name type="scientific">Reticulomyxa filosa</name>
    <dbReference type="NCBI Taxonomy" id="46433"/>
    <lineage>
        <taxon>Eukaryota</taxon>
        <taxon>Sar</taxon>
        <taxon>Rhizaria</taxon>
        <taxon>Retaria</taxon>
        <taxon>Foraminifera</taxon>
        <taxon>Monothalamids</taxon>
        <taxon>Reticulomyxidae</taxon>
        <taxon>Reticulomyxa</taxon>
    </lineage>
</organism>